<evidence type="ECO:0000256" key="1">
    <source>
        <dbReference type="SAM" id="MobiDB-lite"/>
    </source>
</evidence>
<reference evidence="2" key="1">
    <citation type="journal article" date="2021" name="Proc. Natl. Acad. Sci. U.S.A.">
        <title>A Catalog of Tens of Thousands of Viruses from Human Metagenomes Reveals Hidden Associations with Chronic Diseases.</title>
        <authorList>
            <person name="Tisza M.J."/>
            <person name="Buck C.B."/>
        </authorList>
    </citation>
    <scope>NUCLEOTIDE SEQUENCE</scope>
    <source>
        <strain evidence="2">CtfJc17</strain>
    </source>
</reference>
<organism evidence="2">
    <name type="scientific">Myoviridae sp. ctfJc17</name>
    <dbReference type="NCBI Taxonomy" id="2827612"/>
    <lineage>
        <taxon>Viruses</taxon>
        <taxon>Duplodnaviria</taxon>
        <taxon>Heunggongvirae</taxon>
        <taxon>Uroviricota</taxon>
        <taxon>Caudoviricetes</taxon>
    </lineage>
</organism>
<sequence>MNEAQKKAWDCLKDLEQKSLFLQLSENKSSWEAGEILKLSHYKYLEVRERSEKFFRLFSDFFEKHTSLFRPDCPCERSFQDYIEGCLERRLTRREAMVYIGDSVHLLSKVTNRNIERNMKRLRESDDEWDKDTARIVFEFDRWNNFRILPKMLQQPSAFKRRANKKDKIYIKYLLNRIPEWMHTKLRERFKYKVKPGKKKYWVCLISEELYTDGYLLLPVRPLQEVIDEFSRFYMYVFPTKDDADTFGFMVSKFMIKTGSVRLGQGFWPEYRCCIEKALNYNQVNNIEFSVKNLDMAYNPHKTKRRKKAKSTGAERIDDTSAFYKKE</sequence>
<protein>
    <submittedName>
        <fullName evidence="2">Uncharacterized protein</fullName>
    </submittedName>
</protein>
<evidence type="ECO:0000313" key="2">
    <source>
        <dbReference type="EMBL" id="DAD72468.1"/>
    </source>
</evidence>
<accession>A0A8S5LR15</accession>
<proteinExistence type="predicted"/>
<feature type="compositionally biased region" description="Basic and acidic residues" evidence="1">
    <location>
        <begin position="313"/>
        <end position="327"/>
    </location>
</feature>
<feature type="region of interest" description="Disordered" evidence="1">
    <location>
        <begin position="301"/>
        <end position="327"/>
    </location>
</feature>
<feature type="compositionally biased region" description="Basic residues" evidence="1">
    <location>
        <begin position="301"/>
        <end position="310"/>
    </location>
</feature>
<dbReference type="EMBL" id="BK015898">
    <property type="protein sequence ID" value="DAD72468.1"/>
    <property type="molecule type" value="Genomic_DNA"/>
</dbReference>
<name>A0A8S5LR15_9CAUD</name>